<evidence type="ECO:0000313" key="3">
    <source>
        <dbReference type="Proteomes" id="UP000602198"/>
    </source>
</evidence>
<evidence type="ECO:0000259" key="1">
    <source>
        <dbReference type="PROSITE" id="PS51674"/>
    </source>
</evidence>
<proteinExistence type="predicted"/>
<comment type="caution">
    <text evidence="2">The sequence shown here is derived from an EMBL/GenBank/DDBJ whole genome shotgun (WGS) entry which is preliminary data.</text>
</comment>
<evidence type="ECO:0000313" key="2">
    <source>
        <dbReference type="EMBL" id="MBL1073437.1"/>
    </source>
</evidence>
<dbReference type="Pfam" id="PF02467">
    <property type="entry name" value="Whib"/>
    <property type="match status" value="1"/>
</dbReference>
<accession>A0ABS1LYF4</accession>
<name>A0ABS1LYF4_9NOCA</name>
<reference evidence="2 3" key="1">
    <citation type="submission" date="2021-01" db="EMBL/GenBank/DDBJ databases">
        <title>WGS of actinomycetes isolated from Thailand.</title>
        <authorList>
            <person name="Thawai C."/>
        </authorList>
    </citation>
    <scope>NUCLEOTIDE SEQUENCE [LARGE SCALE GENOMIC DNA]</scope>
    <source>
        <strain evidence="2 3">LPG 2</strain>
    </source>
</reference>
<gene>
    <name evidence="2" type="ORF">JK358_03425</name>
</gene>
<dbReference type="InterPro" id="IPR034768">
    <property type="entry name" value="4FE4S_WBL"/>
</dbReference>
<organism evidence="2 3">
    <name type="scientific">Nocardia acididurans</name>
    <dbReference type="NCBI Taxonomy" id="2802282"/>
    <lineage>
        <taxon>Bacteria</taxon>
        <taxon>Bacillati</taxon>
        <taxon>Actinomycetota</taxon>
        <taxon>Actinomycetes</taxon>
        <taxon>Mycobacteriales</taxon>
        <taxon>Nocardiaceae</taxon>
        <taxon>Nocardia</taxon>
    </lineage>
</organism>
<feature type="domain" description="4Fe-4S Wbl-type" evidence="1">
    <location>
        <begin position="10"/>
        <end position="75"/>
    </location>
</feature>
<sequence length="84" mass="8929">MVDERLTGAACSGRTPLFDAEVSGEDDDDRRYRLAAAGRICQSCPVLAECNTVAVELGRKAVGVWAGRGRNLPESPGRPRRGAA</sequence>
<dbReference type="PROSITE" id="PS51674">
    <property type="entry name" value="4FE4S_WBL"/>
    <property type="match status" value="1"/>
</dbReference>
<protein>
    <submittedName>
        <fullName evidence="2">WhiB family transcriptional regulator</fullName>
    </submittedName>
</protein>
<dbReference type="EMBL" id="JAERRJ010000001">
    <property type="protein sequence ID" value="MBL1073437.1"/>
    <property type="molecule type" value="Genomic_DNA"/>
</dbReference>
<keyword evidence="3" id="KW-1185">Reference proteome</keyword>
<dbReference type="Proteomes" id="UP000602198">
    <property type="component" value="Unassembled WGS sequence"/>
</dbReference>